<organism evidence="1 2">
    <name type="scientific">Paenimyroides marinum</name>
    <dbReference type="NCBI Taxonomy" id="1159016"/>
    <lineage>
        <taxon>Bacteria</taxon>
        <taxon>Pseudomonadati</taxon>
        <taxon>Bacteroidota</taxon>
        <taxon>Flavobacteriia</taxon>
        <taxon>Flavobacteriales</taxon>
        <taxon>Flavobacteriaceae</taxon>
        <taxon>Paenimyroides</taxon>
    </lineage>
</organism>
<protein>
    <submittedName>
        <fullName evidence="1">Uncharacterized protein</fullName>
    </submittedName>
</protein>
<evidence type="ECO:0000313" key="1">
    <source>
        <dbReference type="EMBL" id="SEH95758.1"/>
    </source>
</evidence>
<keyword evidence="2" id="KW-1185">Reference proteome</keyword>
<gene>
    <name evidence="1" type="ORF">SAMN02927937_02378</name>
</gene>
<accession>A0A1H6MCC2</accession>
<name>A0A1H6MCC2_9FLAO</name>
<sequence length="256" mass="28796">MGLFNLFKKKDKEGEHIGPPAHEEKEGYSGDLEKTAVLSNLFEITKDKRDEDWNHEFLANVAEASFASGNPQIIQGPDGFPYFQLETPAPNKPFQCYVISHMIPDFILERGIGIVINANTGQPDWVFSYGSLVNFASRGEFYTTGTNLQLPKEETIGENEDVLIGQPSEAFLPAAARAILRQFIEQQGIRDVKVALMSRKYSDEVLQELVTNLTPLKTGENLYTVLQSHLQWFLPAHYSMVAMDEDGSLKDHFEPL</sequence>
<dbReference type="OrthoDB" id="7564910at2"/>
<dbReference type="EMBL" id="FNXE01000039">
    <property type="protein sequence ID" value="SEH95758.1"/>
    <property type="molecule type" value="Genomic_DNA"/>
</dbReference>
<reference evidence="1 2" key="1">
    <citation type="submission" date="2016-10" db="EMBL/GenBank/DDBJ databases">
        <authorList>
            <person name="de Groot N.N."/>
        </authorList>
    </citation>
    <scope>NUCLEOTIDE SEQUENCE [LARGE SCALE GENOMIC DNA]</scope>
    <source>
        <strain evidence="1 2">CGMCC 1.10825</strain>
    </source>
</reference>
<dbReference type="STRING" id="1159016.SAMN02927937_02378"/>
<evidence type="ECO:0000313" key="2">
    <source>
        <dbReference type="Proteomes" id="UP000199634"/>
    </source>
</evidence>
<dbReference type="RefSeq" id="WP_091101214.1">
    <property type="nucleotide sequence ID" value="NZ_FNXE01000039.1"/>
</dbReference>
<dbReference type="Proteomes" id="UP000199634">
    <property type="component" value="Unassembled WGS sequence"/>
</dbReference>
<proteinExistence type="predicted"/>
<dbReference type="AlphaFoldDB" id="A0A1H6MCC2"/>